<comment type="caution">
    <text evidence="3">The sequence shown here is derived from an EMBL/GenBank/DDBJ whole genome shotgun (WGS) entry which is preliminary data.</text>
</comment>
<gene>
    <name evidence="3" type="ORF">Pro02_22600</name>
</gene>
<evidence type="ECO:0000313" key="4">
    <source>
        <dbReference type="Proteomes" id="UP000655044"/>
    </source>
</evidence>
<dbReference type="Gene3D" id="3.30.10.20">
    <property type="match status" value="1"/>
</dbReference>
<sequence length="150" mass="14954">MSTLTVAGSALAAGVLFLSGGSGPPPPGEAAPARPSSVYSPSPEGTGSAPSPGAGVITPLPGSPFPVKPRATAQPAPTLLVPDVRGADGQTAKNRLESAGFYSVRMVSVDDGGAVPDPAGWRVVNQAPDPGNAAESTRQITLQMIRIPSF</sequence>
<protein>
    <recommendedName>
        <fullName evidence="2">PASTA domain-containing protein</fullName>
    </recommendedName>
</protein>
<proteinExistence type="predicted"/>
<feature type="compositionally biased region" description="Polar residues" evidence="1">
    <location>
        <begin position="38"/>
        <end position="49"/>
    </location>
</feature>
<name>A0A8J3WCH7_PLARO</name>
<dbReference type="InterPro" id="IPR005543">
    <property type="entry name" value="PASTA_dom"/>
</dbReference>
<dbReference type="CDD" id="cd06577">
    <property type="entry name" value="PASTA_pknB"/>
    <property type="match status" value="1"/>
</dbReference>
<dbReference type="PROSITE" id="PS51178">
    <property type="entry name" value="PASTA"/>
    <property type="match status" value="1"/>
</dbReference>
<organism evidence="3 4">
    <name type="scientific">Planobispora rosea</name>
    <dbReference type="NCBI Taxonomy" id="35762"/>
    <lineage>
        <taxon>Bacteria</taxon>
        <taxon>Bacillati</taxon>
        <taxon>Actinomycetota</taxon>
        <taxon>Actinomycetes</taxon>
        <taxon>Streptosporangiales</taxon>
        <taxon>Streptosporangiaceae</taxon>
        <taxon>Planobispora</taxon>
    </lineage>
</organism>
<dbReference type="Proteomes" id="UP000655044">
    <property type="component" value="Unassembled WGS sequence"/>
</dbReference>
<evidence type="ECO:0000259" key="2">
    <source>
        <dbReference type="PROSITE" id="PS51178"/>
    </source>
</evidence>
<keyword evidence="4" id="KW-1185">Reference proteome</keyword>
<accession>A0A8J3WCH7</accession>
<evidence type="ECO:0000313" key="3">
    <source>
        <dbReference type="EMBL" id="GIH83852.1"/>
    </source>
</evidence>
<dbReference type="EMBL" id="BOOI01000018">
    <property type="protein sequence ID" value="GIH83852.1"/>
    <property type="molecule type" value="Genomic_DNA"/>
</dbReference>
<feature type="region of interest" description="Disordered" evidence="1">
    <location>
        <begin position="16"/>
        <end position="92"/>
    </location>
</feature>
<dbReference type="AlphaFoldDB" id="A0A8J3WCH7"/>
<reference evidence="3" key="1">
    <citation type="submission" date="2021-01" db="EMBL/GenBank/DDBJ databases">
        <title>Whole genome shotgun sequence of Planobispora rosea NBRC 15558.</title>
        <authorList>
            <person name="Komaki H."/>
            <person name="Tamura T."/>
        </authorList>
    </citation>
    <scope>NUCLEOTIDE SEQUENCE</scope>
    <source>
        <strain evidence="3">NBRC 15558</strain>
    </source>
</reference>
<evidence type="ECO:0000256" key="1">
    <source>
        <dbReference type="SAM" id="MobiDB-lite"/>
    </source>
</evidence>
<feature type="domain" description="PASTA" evidence="2">
    <location>
        <begin position="75"/>
        <end position="146"/>
    </location>
</feature>
<dbReference type="RefSeq" id="WP_068922881.1">
    <property type="nucleotide sequence ID" value="NZ_BMQP01000002.1"/>
</dbReference>